<reference evidence="2 3" key="1">
    <citation type="journal article" date="2020" name="Nat. Commun.">
        <title>Donkey genomes provide new insights into domestication and selection for coat color.</title>
        <authorList>
            <person name="Wang"/>
            <person name="C."/>
            <person name="Li"/>
            <person name="H."/>
            <person name="Guo"/>
            <person name="Y."/>
            <person name="Huang"/>
            <person name="J."/>
            <person name="Sun"/>
            <person name="Y."/>
            <person name="Min"/>
            <person name="J."/>
            <person name="Wang"/>
            <person name="J."/>
            <person name="Fang"/>
            <person name="X."/>
            <person name="Zhao"/>
            <person name="Z."/>
            <person name="Wang"/>
            <person name="S."/>
            <person name="Zhang"/>
            <person name="Y."/>
            <person name="Liu"/>
            <person name="Q."/>
            <person name="Jiang"/>
            <person name="Q."/>
            <person name="Wang"/>
            <person name="X."/>
            <person name="Guo"/>
            <person name="Y."/>
            <person name="Yang"/>
            <person name="C."/>
            <person name="Wang"/>
            <person name="Y."/>
            <person name="Tian"/>
            <person name="F."/>
            <person name="Zhuang"/>
            <person name="G."/>
            <person name="Fan"/>
            <person name="Y."/>
            <person name="Gao"/>
            <person name="Q."/>
            <person name="Li"/>
            <person name="Y."/>
            <person name="Ju"/>
            <person name="Z."/>
            <person name="Li"/>
            <person name="J."/>
            <person name="Li"/>
            <person name="R."/>
            <person name="Hou"/>
            <person name="M."/>
            <person name="Yang"/>
            <person name="G."/>
            <person name="Liu"/>
            <person name="G."/>
            <person name="Liu"/>
            <person name="W."/>
            <person name="Guo"/>
            <person name="J."/>
            <person name="Pan"/>
            <person name="S."/>
            <person name="Fan"/>
            <person name="G."/>
            <person name="Zhang"/>
            <person name="W."/>
            <person name="Zhang"/>
            <person name="R."/>
            <person name="Yu"/>
            <person name="J."/>
            <person name="Zhang"/>
            <person name="X."/>
            <person name="Yin"/>
            <person name="Q."/>
            <person name="Ji"/>
            <person name="C."/>
            <person name="Jin"/>
            <person name="Y."/>
            <person name="Yue"/>
            <person name="G."/>
            <person name="Liu"/>
            <person name="M."/>
            <person name="Xu"/>
            <person name="J."/>
            <person name="Liu"/>
            <person name="S."/>
            <person name="Jordana"/>
            <person name="J."/>
            <person name="Noce"/>
            <person name="A."/>
            <person name="Amills"/>
            <person name="M."/>
            <person name="Wu"/>
            <person name="D.D."/>
            <person name="Li"/>
            <person name="S."/>
            <person name="Zhou"/>
            <person name="X. and Zhong"/>
            <person name="J."/>
        </authorList>
    </citation>
    <scope>NUCLEOTIDE SEQUENCE [LARGE SCALE GENOMIC DNA]</scope>
</reference>
<reference evidence="2" key="2">
    <citation type="submission" date="2025-08" db="UniProtKB">
        <authorList>
            <consortium name="Ensembl"/>
        </authorList>
    </citation>
    <scope>IDENTIFICATION</scope>
</reference>
<feature type="compositionally biased region" description="Basic residues" evidence="1">
    <location>
        <begin position="86"/>
        <end position="97"/>
    </location>
</feature>
<feature type="compositionally biased region" description="Gly residues" evidence="1">
    <location>
        <begin position="163"/>
        <end position="181"/>
    </location>
</feature>
<feature type="compositionally biased region" description="Low complexity" evidence="1">
    <location>
        <begin position="98"/>
        <end position="109"/>
    </location>
</feature>
<dbReference type="Ensembl" id="ENSEAST00005040112.1">
    <property type="protein sequence ID" value="ENSEASP00005057313.1"/>
    <property type="gene ID" value="ENSEASG00005038151.1"/>
</dbReference>
<dbReference type="Pfam" id="PF14956">
    <property type="entry name" value="DUF4505"/>
    <property type="match status" value="1"/>
</dbReference>
<dbReference type="Proteomes" id="UP000694387">
    <property type="component" value="Chromosome 12"/>
</dbReference>
<keyword evidence="3" id="KW-1185">Reference proteome</keyword>
<feature type="compositionally biased region" description="Gly residues" evidence="1">
    <location>
        <begin position="71"/>
        <end position="83"/>
    </location>
</feature>
<feature type="region of interest" description="Disordered" evidence="1">
    <location>
        <begin position="54"/>
        <end position="234"/>
    </location>
</feature>
<sequence>MWLACGALRAWARSPGARACGGSGGVPYTQGQSPEPRTREYFYYVDHQGQVGWGRGLCRPGKGRRECPGRAGPGEGPRGGGARGRSPPRGRGWRRARGAGLERVPPEGAGPEGGPPRGRGWRRARGTGPESVAPEGAGPEEGPSRGRGLEECRRNGAGESAPRGGGAGGRSQRGRAGGVGGVSKVSESDSTELRGQSTASPVPPRLLWKTWPGHPAYPGGGKSGRRRGSGGVSD</sequence>
<dbReference type="InterPro" id="IPR028108">
    <property type="entry name" value="DUF4505"/>
</dbReference>
<name>A0A9L0JXU6_EQUAS</name>
<reference evidence="2" key="3">
    <citation type="submission" date="2025-09" db="UniProtKB">
        <authorList>
            <consortium name="Ensembl"/>
        </authorList>
    </citation>
    <scope>IDENTIFICATION</scope>
</reference>
<feature type="compositionally biased region" description="Basic and acidic residues" evidence="1">
    <location>
        <begin position="142"/>
        <end position="156"/>
    </location>
</feature>
<organism evidence="2 3">
    <name type="scientific">Equus asinus</name>
    <name type="common">Donkey</name>
    <name type="synonym">Equus africanus asinus</name>
    <dbReference type="NCBI Taxonomy" id="9793"/>
    <lineage>
        <taxon>Eukaryota</taxon>
        <taxon>Metazoa</taxon>
        <taxon>Chordata</taxon>
        <taxon>Craniata</taxon>
        <taxon>Vertebrata</taxon>
        <taxon>Euteleostomi</taxon>
        <taxon>Mammalia</taxon>
        <taxon>Eutheria</taxon>
        <taxon>Laurasiatheria</taxon>
        <taxon>Perissodactyla</taxon>
        <taxon>Equidae</taxon>
        <taxon>Equus</taxon>
    </lineage>
</organism>
<gene>
    <name evidence="2" type="primary">LRRC24</name>
</gene>
<dbReference type="AlphaFoldDB" id="A0A9L0JXU6"/>
<protein>
    <submittedName>
        <fullName evidence="2">Leucine rich repeat containing 24</fullName>
    </submittedName>
</protein>
<accession>A0A9L0JXU6</accession>
<feature type="region of interest" description="Disordered" evidence="1">
    <location>
        <begin position="16"/>
        <end position="35"/>
    </location>
</feature>
<proteinExistence type="predicted"/>
<evidence type="ECO:0000313" key="2">
    <source>
        <dbReference type="Ensembl" id="ENSEASP00005057313.1"/>
    </source>
</evidence>
<evidence type="ECO:0000313" key="3">
    <source>
        <dbReference type="Proteomes" id="UP000694387"/>
    </source>
</evidence>
<dbReference type="GeneTree" id="ENSGT00940000160141"/>
<evidence type="ECO:0000256" key="1">
    <source>
        <dbReference type="SAM" id="MobiDB-lite"/>
    </source>
</evidence>